<sequence length="213" mass="25294">MEIRPREYKPFKTKKDGYVDKLPDRSSLCTYYCKCNNGVFLSKYDLKRHMQRDCHRKWLCCLNCPKPQKIEFQAFPVVLNPEKRKVSQMRLQRAKSSAIRQIRIYEKEIVNMFTKVAKETNTNSINTRVRVDIELAIERARNVSLKDMPKQYGICDEIDVCVSSSYPMTQADLISTIMHESMHYICKVDRGYGWKDMCTRDEHDVFRRLGEDW</sequence>
<name>A0A6C0CRR4_9ZZZZ</name>
<organism evidence="1">
    <name type="scientific">viral metagenome</name>
    <dbReference type="NCBI Taxonomy" id="1070528"/>
    <lineage>
        <taxon>unclassified sequences</taxon>
        <taxon>metagenomes</taxon>
        <taxon>organismal metagenomes</taxon>
    </lineage>
</organism>
<dbReference type="AlphaFoldDB" id="A0A6C0CRR4"/>
<dbReference type="EMBL" id="MN739468">
    <property type="protein sequence ID" value="QHT06379.1"/>
    <property type="molecule type" value="Genomic_DNA"/>
</dbReference>
<protein>
    <submittedName>
        <fullName evidence="1">Uncharacterized protein</fullName>
    </submittedName>
</protein>
<evidence type="ECO:0000313" key="1">
    <source>
        <dbReference type="EMBL" id="QHT06379.1"/>
    </source>
</evidence>
<reference evidence="1" key="1">
    <citation type="journal article" date="2020" name="Nature">
        <title>Giant virus diversity and host interactions through global metagenomics.</title>
        <authorList>
            <person name="Schulz F."/>
            <person name="Roux S."/>
            <person name="Paez-Espino D."/>
            <person name="Jungbluth S."/>
            <person name="Walsh D.A."/>
            <person name="Denef V.J."/>
            <person name="McMahon K.D."/>
            <person name="Konstantinidis K.T."/>
            <person name="Eloe-Fadrosh E.A."/>
            <person name="Kyrpides N.C."/>
            <person name="Woyke T."/>
        </authorList>
    </citation>
    <scope>NUCLEOTIDE SEQUENCE</scope>
    <source>
        <strain evidence="1">GVMAG-M-3300021425-30</strain>
    </source>
</reference>
<accession>A0A6C0CRR4</accession>
<proteinExistence type="predicted"/>